<dbReference type="EMBL" id="VJOY01000002">
    <property type="protein sequence ID" value="TRX76079.1"/>
    <property type="molecule type" value="Genomic_DNA"/>
</dbReference>
<gene>
    <name evidence="1" type="ORF">FM069_02510</name>
</gene>
<proteinExistence type="predicted"/>
<dbReference type="OrthoDB" id="1551241at2"/>
<keyword evidence="2" id="KW-1185">Reference proteome</keyword>
<dbReference type="AlphaFoldDB" id="A0A553H2U9"/>
<dbReference type="NCBIfam" id="NF033857">
    <property type="entry name" value="BPSL0067_fam"/>
    <property type="match status" value="1"/>
</dbReference>
<reference evidence="1 2" key="1">
    <citation type="submission" date="2019-07" db="EMBL/GenBank/DDBJ databases">
        <title>Pseudomonas mangiferae sp. nov., isolated from bark of mango tree in Thailand.</title>
        <authorList>
            <person name="Srisuk N."/>
            <person name="Anurat P."/>
        </authorList>
    </citation>
    <scope>NUCLEOTIDE SEQUENCE [LARGE SCALE GENOMIC DNA]</scope>
    <source>
        <strain evidence="1 2">DMKU_BBB3-04</strain>
    </source>
</reference>
<comment type="caution">
    <text evidence="1">The sequence shown here is derived from an EMBL/GenBank/DDBJ whole genome shotgun (WGS) entry which is preliminary data.</text>
</comment>
<evidence type="ECO:0000313" key="2">
    <source>
        <dbReference type="Proteomes" id="UP000315235"/>
    </source>
</evidence>
<name>A0A553H2U9_9PSED</name>
<evidence type="ECO:0000313" key="1">
    <source>
        <dbReference type="EMBL" id="TRX76079.1"/>
    </source>
</evidence>
<dbReference type="RefSeq" id="WP_143486707.1">
    <property type="nucleotide sequence ID" value="NZ_VJOY01000002.1"/>
</dbReference>
<dbReference type="Proteomes" id="UP000315235">
    <property type="component" value="Unassembled WGS sequence"/>
</dbReference>
<organism evidence="1 2">
    <name type="scientific">Pseudomonas mangiferae</name>
    <dbReference type="NCBI Taxonomy" id="2593654"/>
    <lineage>
        <taxon>Bacteria</taxon>
        <taxon>Pseudomonadati</taxon>
        <taxon>Pseudomonadota</taxon>
        <taxon>Gammaproteobacteria</taxon>
        <taxon>Pseudomonadales</taxon>
        <taxon>Pseudomonadaceae</taxon>
        <taxon>Pseudomonas</taxon>
    </lineage>
</organism>
<dbReference type="InterPro" id="IPR047746">
    <property type="entry name" value="Dae2/Tae2-like"/>
</dbReference>
<protein>
    <submittedName>
        <fullName evidence="1">BPSL0067 family protein</fullName>
    </submittedName>
</protein>
<accession>A0A553H2U9</accession>
<sequence length="125" mass="13646">MAYLARNPASYVGQSIGTGHCVPYVQVAANAPLTANWKRGERVKDIAELASGTAIATFDADGRYGSRKDGTSHAAIFIRKNETGIVVLDQWITNGVRKAVSERLIRFNNTAAKKINNGDEYYVIE</sequence>